<dbReference type="InterPro" id="IPR036390">
    <property type="entry name" value="WH_DNA-bd_sf"/>
</dbReference>
<dbReference type="Pfam" id="PF03551">
    <property type="entry name" value="PadR"/>
    <property type="match status" value="1"/>
</dbReference>
<evidence type="ECO:0000259" key="1">
    <source>
        <dbReference type="Pfam" id="PF03551"/>
    </source>
</evidence>
<comment type="caution">
    <text evidence="2">The sequence shown here is derived from an EMBL/GenBank/DDBJ whole genome shotgun (WGS) entry which is preliminary data.</text>
</comment>
<dbReference type="InterPro" id="IPR005149">
    <property type="entry name" value="Tscrpt_reg_PadR_N"/>
</dbReference>
<reference evidence="2 3" key="1">
    <citation type="submission" date="2020-10" db="EMBL/GenBank/DDBJ databases">
        <title>Ca. Dormibacterota MAGs.</title>
        <authorList>
            <person name="Montgomery K."/>
        </authorList>
    </citation>
    <scope>NUCLEOTIDE SEQUENCE [LARGE SCALE GENOMIC DNA]</scope>
    <source>
        <strain evidence="2">SC8811_S16_3</strain>
    </source>
</reference>
<sequence length="216" mass="24270">MSILTTTKRAFRDLGALTVLALLSEQPRHPYEVQRLIRDRRKDFVDGSPRSLYHRVDWLVRRGLIEVADTGREGRRPERTVYRITDQGRDELQSWLTTLLSTPLYEHPLFSAAISFLGYLPAEAAIVALDARMVALEGDLAGADASLRALRGQLHLPRVVLLEHEYGQALRRAELQWVRSLIDDVRAGRLAWAGDADFAAHRQRSTVGGPQPASAK</sequence>
<name>A0A934NCV8_9BACT</name>
<dbReference type="InterPro" id="IPR036388">
    <property type="entry name" value="WH-like_DNA-bd_sf"/>
</dbReference>
<organism evidence="2 3">
    <name type="scientific">Candidatus Dormiibacter inghamiae</name>
    <dbReference type="NCBI Taxonomy" id="3127013"/>
    <lineage>
        <taxon>Bacteria</taxon>
        <taxon>Bacillati</taxon>
        <taxon>Candidatus Dormiibacterota</taxon>
        <taxon>Candidatus Dormibacteria</taxon>
        <taxon>Candidatus Dormibacterales</taxon>
        <taxon>Candidatus Dormibacteraceae</taxon>
        <taxon>Candidatus Dormiibacter</taxon>
    </lineage>
</organism>
<gene>
    <name evidence="2" type="ORF">JF888_04760</name>
</gene>
<dbReference type="Gene3D" id="1.10.10.10">
    <property type="entry name" value="Winged helix-like DNA-binding domain superfamily/Winged helix DNA-binding domain"/>
    <property type="match status" value="1"/>
</dbReference>
<accession>A0A934NCV8</accession>
<proteinExistence type="predicted"/>
<dbReference type="RefSeq" id="WP_338177037.1">
    <property type="nucleotide sequence ID" value="NZ_JAEKNQ010000019.1"/>
</dbReference>
<dbReference type="AlphaFoldDB" id="A0A934NCV8"/>
<dbReference type="PANTHER" id="PTHR43252">
    <property type="entry name" value="TRANSCRIPTIONAL REGULATOR YQJI"/>
    <property type="match status" value="1"/>
</dbReference>
<dbReference type="Proteomes" id="UP000620075">
    <property type="component" value="Unassembled WGS sequence"/>
</dbReference>
<dbReference type="PANTHER" id="PTHR43252:SF7">
    <property type="entry name" value="TRANSCRIPTIONAL REGULATOR YQJI"/>
    <property type="match status" value="1"/>
</dbReference>
<evidence type="ECO:0000313" key="2">
    <source>
        <dbReference type="EMBL" id="MBJ7602493.1"/>
    </source>
</evidence>
<dbReference type="SUPFAM" id="SSF46785">
    <property type="entry name" value="Winged helix' DNA-binding domain"/>
    <property type="match status" value="1"/>
</dbReference>
<dbReference type="EMBL" id="JAEKNQ010000019">
    <property type="protein sequence ID" value="MBJ7602493.1"/>
    <property type="molecule type" value="Genomic_DNA"/>
</dbReference>
<evidence type="ECO:0000313" key="3">
    <source>
        <dbReference type="Proteomes" id="UP000620075"/>
    </source>
</evidence>
<protein>
    <submittedName>
        <fullName evidence="2">Helix-turn-helix transcriptional regulator</fullName>
    </submittedName>
</protein>
<feature type="domain" description="Transcription regulator PadR N-terminal" evidence="1">
    <location>
        <begin position="19"/>
        <end position="93"/>
    </location>
</feature>